<dbReference type="AlphaFoldDB" id="A0A2G8LQ82"/>
<dbReference type="PROSITE" id="PS50262">
    <property type="entry name" value="G_PROTEIN_RECEP_F1_2"/>
    <property type="match status" value="1"/>
</dbReference>
<keyword evidence="7" id="KW-0675">Receptor</keyword>
<accession>A0A2G8LQ82</accession>
<dbReference type="GO" id="GO:0016020">
    <property type="term" value="C:membrane"/>
    <property type="evidence" value="ECO:0007669"/>
    <property type="project" value="UniProtKB-SubCell"/>
</dbReference>
<dbReference type="CDD" id="cd00637">
    <property type="entry name" value="7tm_classA_rhodopsin-like"/>
    <property type="match status" value="1"/>
</dbReference>
<feature type="transmembrane region" description="Helical" evidence="5">
    <location>
        <begin position="47"/>
        <end position="67"/>
    </location>
</feature>
<name>A0A2G8LQ82_STIJA</name>
<dbReference type="InterPro" id="IPR017452">
    <property type="entry name" value="GPCR_Rhodpsn_7TM"/>
</dbReference>
<dbReference type="PANTHER" id="PTHR45698">
    <property type="entry name" value="TRACE AMINE-ASSOCIATED RECEPTOR 19N-RELATED"/>
    <property type="match status" value="1"/>
</dbReference>
<proteinExistence type="predicted"/>
<reference evidence="7 8" key="1">
    <citation type="journal article" date="2017" name="PLoS Biol.">
        <title>The sea cucumber genome provides insights into morphological evolution and visceral regeneration.</title>
        <authorList>
            <person name="Zhang X."/>
            <person name="Sun L."/>
            <person name="Yuan J."/>
            <person name="Sun Y."/>
            <person name="Gao Y."/>
            <person name="Zhang L."/>
            <person name="Li S."/>
            <person name="Dai H."/>
            <person name="Hamel J.F."/>
            <person name="Liu C."/>
            <person name="Yu Y."/>
            <person name="Liu S."/>
            <person name="Lin W."/>
            <person name="Guo K."/>
            <person name="Jin S."/>
            <person name="Xu P."/>
            <person name="Storey K.B."/>
            <person name="Huan P."/>
            <person name="Zhang T."/>
            <person name="Zhou Y."/>
            <person name="Zhang J."/>
            <person name="Lin C."/>
            <person name="Li X."/>
            <person name="Xing L."/>
            <person name="Huo D."/>
            <person name="Sun M."/>
            <person name="Wang L."/>
            <person name="Mercier A."/>
            <person name="Li F."/>
            <person name="Yang H."/>
            <person name="Xiang J."/>
        </authorList>
    </citation>
    <scope>NUCLEOTIDE SEQUENCE [LARGE SCALE GENOMIC DNA]</scope>
    <source>
        <strain evidence="7">Shaxun</strain>
        <tissue evidence="7">Muscle</tissue>
    </source>
</reference>
<evidence type="ECO:0000256" key="5">
    <source>
        <dbReference type="SAM" id="Phobius"/>
    </source>
</evidence>
<keyword evidence="3 5" id="KW-1133">Transmembrane helix</keyword>
<dbReference type="Proteomes" id="UP000230750">
    <property type="component" value="Unassembled WGS sequence"/>
</dbReference>
<dbReference type="InterPro" id="IPR000276">
    <property type="entry name" value="GPCR_Rhodpsn"/>
</dbReference>
<keyword evidence="2 5" id="KW-0812">Transmembrane</keyword>
<gene>
    <name evidence="7" type="ORF">BSL78_00627</name>
</gene>
<dbReference type="PANTHER" id="PTHR45698:SF1">
    <property type="entry name" value="TRACE AMINE-ASSOCIATED RECEPTOR 13C-LIKE"/>
    <property type="match status" value="1"/>
</dbReference>
<evidence type="ECO:0000259" key="6">
    <source>
        <dbReference type="PROSITE" id="PS50262"/>
    </source>
</evidence>
<keyword evidence="4 5" id="KW-0472">Membrane</keyword>
<sequence length="153" mass="17148">MMVISTVVEETWFYACLWIIAIFAILGNIVVIVVHKSSRTLRSVTSVFIKGLAVTDLLAGVALIPGMASQSVAVKSNFWGEFYCKVIGSYFLLWTSAKASVLILVFATTERYFSVVHPIYHKRYFTELAAKLLLLLAWVIAVLMNLFSIIIYT</sequence>
<dbReference type="GO" id="GO:0004930">
    <property type="term" value="F:G protein-coupled receptor activity"/>
    <property type="evidence" value="ECO:0007669"/>
    <property type="project" value="InterPro"/>
</dbReference>
<feature type="transmembrane region" description="Helical" evidence="5">
    <location>
        <begin position="128"/>
        <end position="152"/>
    </location>
</feature>
<feature type="domain" description="G-protein coupled receptors family 1 profile" evidence="6">
    <location>
        <begin position="27"/>
        <end position="153"/>
    </location>
</feature>
<evidence type="ECO:0000313" key="7">
    <source>
        <dbReference type="EMBL" id="PIK62427.1"/>
    </source>
</evidence>
<evidence type="ECO:0000256" key="3">
    <source>
        <dbReference type="ARBA" id="ARBA00022989"/>
    </source>
</evidence>
<evidence type="ECO:0000256" key="4">
    <source>
        <dbReference type="ARBA" id="ARBA00023136"/>
    </source>
</evidence>
<comment type="caution">
    <text evidence="7">The sequence shown here is derived from an EMBL/GenBank/DDBJ whole genome shotgun (WGS) entry which is preliminary data.</text>
</comment>
<dbReference type="Gene3D" id="1.20.1070.10">
    <property type="entry name" value="Rhodopsin 7-helix transmembrane proteins"/>
    <property type="match status" value="1"/>
</dbReference>
<feature type="transmembrane region" description="Helical" evidence="5">
    <location>
        <begin position="12"/>
        <end position="35"/>
    </location>
</feature>
<dbReference type="SUPFAM" id="SSF81321">
    <property type="entry name" value="Family A G protein-coupled receptor-like"/>
    <property type="match status" value="1"/>
</dbReference>
<dbReference type="Pfam" id="PF00001">
    <property type="entry name" value="7tm_1"/>
    <property type="match status" value="1"/>
</dbReference>
<dbReference type="EMBL" id="MRZV01000012">
    <property type="protein sequence ID" value="PIK62427.1"/>
    <property type="molecule type" value="Genomic_DNA"/>
</dbReference>
<dbReference type="OrthoDB" id="9445642at2759"/>
<organism evidence="7 8">
    <name type="scientific">Stichopus japonicus</name>
    <name type="common">Sea cucumber</name>
    <dbReference type="NCBI Taxonomy" id="307972"/>
    <lineage>
        <taxon>Eukaryota</taxon>
        <taxon>Metazoa</taxon>
        <taxon>Echinodermata</taxon>
        <taxon>Eleutherozoa</taxon>
        <taxon>Echinozoa</taxon>
        <taxon>Holothuroidea</taxon>
        <taxon>Aspidochirotacea</taxon>
        <taxon>Aspidochirotida</taxon>
        <taxon>Stichopodidae</taxon>
        <taxon>Apostichopus</taxon>
    </lineage>
</organism>
<keyword evidence="8" id="KW-1185">Reference proteome</keyword>
<evidence type="ECO:0000313" key="8">
    <source>
        <dbReference type="Proteomes" id="UP000230750"/>
    </source>
</evidence>
<dbReference type="PRINTS" id="PR00237">
    <property type="entry name" value="GPCRRHODOPSN"/>
</dbReference>
<feature type="transmembrane region" description="Helical" evidence="5">
    <location>
        <begin position="87"/>
        <end position="107"/>
    </location>
</feature>
<comment type="subcellular location">
    <subcellularLocation>
        <location evidence="1">Membrane</location>
    </subcellularLocation>
</comment>
<evidence type="ECO:0000256" key="2">
    <source>
        <dbReference type="ARBA" id="ARBA00022692"/>
    </source>
</evidence>
<dbReference type="STRING" id="307972.A0A2G8LQ82"/>
<protein>
    <submittedName>
        <fullName evidence="7">Putative G-protein coupled receptor</fullName>
    </submittedName>
</protein>
<evidence type="ECO:0000256" key="1">
    <source>
        <dbReference type="ARBA" id="ARBA00004370"/>
    </source>
</evidence>